<dbReference type="Proteomes" id="UP001152320">
    <property type="component" value="Unassembled WGS sequence"/>
</dbReference>
<comment type="caution">
    <text evidence="1">The sequence shown here is derived from an EMBL/GenBank/DDBJ whole genome shotgun (WGS) entry which is preliminary data.</text>
</comment>
<protein>
    <submittedName>
        <fullName evidence="1">Uncharacterized protein</fullName>
    </submittedName>
</protein>
<reference evidence="1" key="1">
    <citation type="submission" date="2021-10" db="EMBL/GenBank/DDBJ databases">
        <title>Tropical sea cucumber genome reveals ecological adaptation and Cuvierian tubules defense mechanism.</title>
        <authorList>
            <person name="Chen T."/>
        </authorList>
    </citation>
    <scope>NUCLEOTIDE SEQUENCE</scope>
    <source>
        <strain evidence="1">Nanhai2018</strain>
        <tissue evidence="1">Muscle</tissue>
    </source>
</reference>
<dbReference type="InterPro" id="IPR043502">
    <property type="entry name" value="DNA/RNA_pol_sf"/>
</dbReference>
<dbReference type="PANTHER" id="PTHR37984">
    <property type="entry name" value="PROTEIN CBG26694"/>
    <property type="match status" value="1"/>
</dbReference>
<keyword evidence="2" id="KW-1185">Reference proteome</keyword>
<evidence type="ECO:0000313" key="2">
    <source>
        <dbReference type="Proteomes" id="UP001152320"/>
    </source>
</evidence>
<dbReference type="EMBL" id="JAIZAY010001958">
    <property type="protein sequence ID" value="KAJ8017439.1"/>
    <property type="molecule type" value="Genomic_DNA"/>
</dbReference>
<gene>
    <name evidence="1" type="ORF">HOLleu_45150</name>
</gene>
<proteinExistence type="predicted"/>
<sequence length="163" mass="18619">MSEFDDVFTRLGCVKDVIHPLMVDSDVPPVVHPPRKIPVALRAKVKEELKRMEELDVIEKVTSPTQWVNSMVSIPKNDKVRIGLDTKDLNKVICSEHFPMRTVEDVFQMPNAKVVFPFWTRVQDFVKLSCTKKVQSTFNSPNSRYMFKRLPSGISSAPKSSKV</sequence>
<accession>A0A9Q0YA53</accession>
<dbReference type="AlphaFoldDB" id="A0A9Q0YA53"/>
<dbReference type="SUPFAM" id="SSF56672">
    <property type="entry name" value="DNA/RNA polymerases"/>
    <property type="match status" value="1"/>
</dbReference>
<name>A0A9Q0YA53_HOLLE</name>
<dbReference type="InterPro" id="IPR050951">
    <property type="entry name" value="Retrovirus_Pol_polyprotein"/>
</dbReference>
<dbReference type="OrthoDB" id="6143431at2759"/>
<evidence type="ECO:0000313" key="1">
    <source>
        <dbReference type="EMBL" id="KAJ8017439.1"/>
    </source>
</evidence>
<organism evidence="1 2">
    <name type="scientific">Holothuria leucospilota</name>
    <name type="common">Black long sea cucumber</name>
    <name type="synonym">Mertensiothuria leucospilota</name>
    <dbReference type="NCBI Taxonomy" id="206669"/>
    <lineage>
        <taxon>Eukaryota</taxon>
        <taxon>Metazoa</taxon>
        <taxon>Echinodermata</taxon>
        <taxon>Eleutherozoa</taxon>
        <taxon>Echinozoa</taxon>
        <taxon>Holothuroidea</taxon>
        <taxon>Aspidochirotacea</taxon>
        <taxon>Aspidochirotida</taxon>
        <taxon>Holothuriidae</taxon>
        <taxon>Holothuria</taxon>
    </lineage>
</organism>
<dbReference type="Gene3D" id="3.10.10.10">
    <property type="entry name" value="HIV Type 1 Reverse Transcriptase, subunit A, domain 1"/>
    <property type="match status" value="1"/>
</dbReference>
<dbReference type="PANTHER" id="PTHR37984:SF5">
    <property type="entry name" value="PROTEIN NYNRIN-LIKE"/>
    <property type="match status" value="1"/>
</dbReference>